<dbReference type="Gene3D" id="3.80.10.10">
    <property type="entry name" value="Ribonuclease Inhibitor"/>
    <property type="match status" value="1"/>
</dbReference>
<accession>A0A176WI90</accession>
<organism evidence="3 4">
    <name type="scientific">Marchantia polymorpha subsp. ruderalis</name>
    <dbReference type="NCBI Taxonomy" id="1480154"/>
    <lineage>
        <taxon>Eukaryota</taxon>
        <taxon>Viridiplantae</taxon>
        <taxon>Streptophyta</taxon>
        <taxon>Embryophyta</taxon>
        <taxon>Marchantiophyta</taxon>
        <taxon>Marchantiopsida</taxon>
        <taxon>Marchantiidae</taxon>
        <taxon>Marchantiales</taxon>
        <taxon>Marchantiaceae</taxon>
        <taxon>Marchantia</taxon>
    </lineage>
</organism>
<evidence type="ECO:0000256" key="2">
    <source>
        <dbReference type="SAM" id="MobiDB-lite"/>
    </source>
</evidence>
<feature type="region of interest" description="Disordered" evidence="2">
    <location>
        <begin position="1"/>
        <end position="37"/>
    </location>
</feature>
<evidence type="ECO:0000313" key="4">
    <source>
        <dbReference type="Proteomes" id="UP000077202"/>
    </source>
</evidence>
<evidence type="ECO:0000256" key="1">
    <source>
        <dbReference type="SAM" id="Coils"/>
    </source>
</evidence>
<protein>
    <submittedName>
        <fullName evidence="3">Uncharacterized protein</fullName>
    </submittedName>
</protein>
<dbReference type="PANTHER" id="PTHR47679">
    <property type="entry name" value="PROTEIN TORNADO 1"/>
    <property type="match status" value="1"/>
</dbReference>
<evidence type="ECO:0000313" key="3">
    <source>
        <dbReference type="EMBL" id="OAE31886.1"/>
    </source>
</evidence>
<gene>
    <name evidence="3" type="ORF">AXG93_2834s1180</name>
</gene>
<comment type="caution">
    <text evidence="3">The sequence shown here is derived from an EMBL/GenBank/DDBJ whole genome shotgun (WGS) entry which is preliminary data.</text>
</comment>
<dbReference type="AlphaFoldDB" id="A0A176WI90"/>
<reference evidence="3" key="1">
    <citation type="submission" date="2016-03" db="EMBL/GenBank/DDBJ databases">
        <title>Mechanisms controlling the formation of the plant cell surface in tip-growing cells are functionally conserved among land plants.</title>
        <authorList>
            <person name="Honkanen S."/>
            <person name="Jones V.A."/>
            <person name="Morieri G."/>
            <person name="Champion C."/>
            <person name="Hetherington A.J."/>
            <person name="Kelly S."/>
            <person name="Saint-Marcoux D."/>
            <person name="Proust H."/>
            <person name="Prescott H."/>
            <person name="Dolan L."/>
        </authorList>
    </citation>
    <scope>NUCLEOTIDE SEQUENCE [LARGE SCALE GENOMIC DNA]</scope>
    <source>
        <tissue evidence="3">Whole gametophyte</tissue>
    </source>
</reference>
<dbReference type="PANTHER" id="PTHR47679:SF1">
    <property type="entry name" value="PROTEIN TORNADO 1"/>
    <property type="match status" value="1"/>
</dbReference>
<keyword evidence="4" id="KW-1185">Reference proteome</keyword>
<dbReference type="InterPro" id="IPR032675">
    <property type="entry name" value="LRR_dom_sf"/>
</dbReference>
<dbReference type="SUPFAM" id="SSF52047">
    <property type="entry name" value="RNI-like"/>
    <property type="match status" value="1"/>
</dbReference>
<sequence length="1019" mass="114431">MEGAGGSIVSDAAELTTRGMDSERMEGAGGSIVSDAAELTTRGMDSERMEGAGGSIVSDAAELTTRGMDSADEEQELPSAIQDLIRRLEGEGEPITALPDLSGPKFLEFFPKRESLSTITGWRSQVRLQVLEAIARCNTLKILSVYCICEGDISRLTDSEWKVVLKGFRYSTVLRTIEVRAVRRRDSEAEVESWYLELGKILSTSSVTELKLISCYLSARCILNLASGLQGNSNSKLQSLHLNCSWDDTNVVKHVADMINSAPLLETLELLSKWHQMEDETVGILSHALIKRSSLKELKLGCGWGGDLWRVMSPQEQALCGLSPQEPDLWGAALLLKALAGDDGNRSVERLRLTHWRGLGDCIGKLLTCNPSLKEMELNVLEMSPEEWHQLGEVIRDNAIATTILAKFNFCGGDQWKSIEALASSASSDVKDPIVELDLLLPSGNFDFYLMLSLALLELDEEAFRDLMAVLQVNLALQTIDVSRTSWAKDGKAAQIQDALKQNEKRASYMHLFREANLTFGDAKAGRLFLCGSPRAAIGQQFQVQELQYSRSSSYTSKDGFIYVEHVKSKKSHKYVDVLMLCSRHKSREVATKYVMKHIVQELISFCASPKGCPGVALVLGVIQTFCVETLIPSHLRGAILIEKLKLDFIRSINDKLEEMPLETSQLEELLHYEYCWPPIERHTGGRSERARDLLWESEVEAVNEIRQEQIEELKKLQEGLISVENDLAQSNLEAEYMVSDSNFLQMKDCKPPTSRCLSRASTSVENRSTLLVLLKIDQLAEKLVQKVDGLDERLRSVQSIVQRLEMKMGQILSLHQELLSTMSDFVSKVDRIIQYSHSLEQARTPKRPYMTNDVGIFYRMSVVLHNGTAVRLQLMCESVIGFHIVKDQEGLKIRLDRENSSLIRKTIEISYKVMYYAVKAGLDKTLNLGQAIPDWEDFKSDIVQLDGISDDDHRAFLKGGESKELQEAWLRIQQTLAPQLQNRYSGIFKLYQVKYVVMHSLFKAKEVLRVRDEPADGL</sequence>
<dbReference type="Proteomes" id="UP000077202">
    <property type="component" value="Unassembled WGS sequence"/>
</dbReference>
<keyword evidence="1" id="KW-0175">Coiled coil</keyword>
<name>A0A176WI90_MARPO</name>
<proteinExistence type="predicted"/>
<feature type="coiled-coil region" evidence="1">
    <location>
        <begin position="700"/>
        <end position="734"/>
    </location>
</feature>
<dbReference type="EMBL" id="LVLJ01000950">
    <property type="protein sequence ID" value="OAE31886.1"/>
    <property type="molecule type" value="Genomic_DNA"/>
</dbReference>